<keyword evidence="4 5" id="KW-0472">Membrane</keyword>
<accession>A0A3B7MZB9</accession>
<evidence type="ECO:0000256" key="3">
    <source>
        <dbReference type="ARBA" id="ARBA00022989"/>
    </source>
</evidence>
<dbReference type="PANTHER" id="PTHR11662:SF285">
    <property type="entry name" value="HEXURONATE TRANSPORTER"/>
    <property type="match status" value="1"/>
</dbReference>
<evidence type="ECO:0000313" key="8">
    <source>
        <dbReference type="Proteomes" id="UP000263900"/>
    </source>
</evidence>
<feature type="transmembrane region" description="Helical" evidence="5">
    <location>
        <begin position="102"/>
        <end position="125"/>
    </location>
</feature>
<feature type="transmembrane region" description="Helical" evidence="5">
    <location>
        <begin position="252"/>
        <end position="275"/>
    </location>
</feature>
<dbReference type="AlphaFoldDB" id="A0A3B7MZB9"/>
<dbReference type="Proteomes" id="UP000263900">
    <property type="component" value="Chromosome"/>
</dbReference>
<dbReference type="InterPro" id="IPR050382">
    <property type="entry name" value="MFS_Na/Anion_cotransporter"/>
</dbReference>
<feature type="transmembrane region" description="Helical" evidence="5">
    <location>
        <begin position="155"/>
        <end position="175"/>
    </location>
</feature>
<feature type="transmembrane region" description="Helical" evidence="5">
    <location>
        <begin position="287"/>
        <end position="313"/>
    </location>
</feature>
<keyword evidence="2 5" id="KW-0812">Transmembrane</keyword>
<keyword evidence="8" id="KW-1185">Reference proteome</keyword>
<feature type="domain" description="Major facilitator superfamily (MFS) profile" evidence="6">
    <location>
        <begin position="12"/>
        <end position="441"/>
    </location>
</feature>
<reference evidence="7 8" key="1">
    <citation type="submission" date="2018-09" db="EMBL/GenBank/DDBJ databases">
        <title>Genome sequencing of strain 6GH32-13.</title>
        <authorList>
            <person name="Weon H.-Y."/>
            <person name="Heo J."/>
            <person name="Kwon S.-W."/>
        </authorList>
    </citation>
    <scope>NUCLEOTIDE SEQUENCE [LARGE SCALE GENOMIC DNA]</scope>
    <source>
        <strain evidence="7 8">5GH32-13</strain>
    </source>
</reference>
<name>A0A3B7MZB9_9BACT</name>
<comment type="subcellular location">
    <subcellularLocation>
        <location evidence="1">Membrane</location>
        <topology evidence="1">Multi-pass membrane protein</topology>
    </subcellularLocation>
</comment>
<evidence type="ECO:0000259" key="6">
    <source>
        <dbReference type="PROSITE" id="PS50850"/>
    </source>
</evidence>
<evidence type="ECO:0000256" key="1">
    <source>
        <dbReference type="ARBA" id="ARBA00004141"/>
    </source>
</evidence>
<feature type="transmembrane region" description="Helical" evidence="5">
    <location>
        <begin position="382"/>
        <end position="401"/>
    </location>
</feature>
<evidence type="ECO:0000256" key="4">
    <source>
        <dbReference type="ARBA" id="ARBA00023136"/>
    </source>
</evidence>
<evidence type="ECO:0000313" key="7">
    <source>
        <dbReference type="EMBL" id="AXY75641.1"/>
    </source>
</evidence>
<feature type="transmembrane region" description="Helical" evidence="5">
    <location>
        <begin position="181"/>
        <end position="202"/>
    </location>
</feature>
<dbReference type="InterPro" id="IPR011701">
    <property type="entry name" value="MFS"/>
</dbReference>
<feature type="transmembrane region" description="Helical" evidence="5">
    <location>
        <begin position="490"/>
        <end position="511"/>
    </location>
</feature>
<feature type="transmembrane region" description="Helical" evidence="5">
    <location>
        <begin position="78"/>
        <end position="96"/>
    </location>
</feature>
<gene>
    <name evidence="7" type="ORF">D3H65_17395</name>
</gene>
<protein>
    <submittedName>
        <fullName evidence="7">MFS transporter</fullName>
    </submittedName>
</protein>
<keyword evidence="3 5" id="KW-1133">Transmembrane helix</keyword>
<dbReference type="CDD" id="cd17319">
    <property type="entry name" value="MFS_ExuT_GudP_like"/>
    <property type="match status" value="1"/>
</dbReference>
<feature type="transmembrane region" description="Helical" evidence="5">
    <location>
        <begin position="325"/>
        <end position="343"/>
    </location>
</feature>
<dbReference type="Pfam" id="PF07690">
    <property type="entry name" value="MFS_1"/>
    <property type="match status" value="1"/>
</dbReference>
<dbReference type="PROSITE" id="PS50850">
    <property type="entry name" value="MFS"/>
    <property type="match status" value="1"/>
</dbReference>
<dbReference type="GO" id="GO:0015134">
    <property type="term" value="F:hexuronate transmembrane transporter activity"/>
    <property type="evidence" value="ECO:0007669"/>
    <property type="project" value="TreeGrafter"/>
</dbReference>
<dbReference type="PANTHER" id="PTHR11662">
    <property type="entry name" value="SOLUTE CARRIER FAMILY 17"/>
    <property type="match status" value="1"/>
</dbReference>
<proteinExistence type="predicted"/>
<dbReference type="InterPro" id="IPR036259">
    <property type="entry name" value="MFS_trans_sf"/>
</dbReference>
<dbReference type="OrthoDB" id="9781156at2"/>
<dbReference type="Gene3D" id="1.20.1250.20">
    <property type="entry name" value="MFS general substrate transporter like domains"/>
    <property type="match status" value="2"/>
</dbReference>
<sequence>MQQAIGKYRWTICALLFFATTVNYLDRQVLSLLQPRLESLFNWTSSDYANIAAVFQFTYAIFMLFAGRIIDKLGTKKGYAWAIVIWSIGAIIHSQAEPIGKAVGLVVGAAGAFSVIGFMVCRAVLALGEAGNFPAAIKATAEYFPKKERSFATGIFNSGANVGAILAPLTVPWIADHWGWGTAFEIIGAIGFLWLIFWLFLYEKPEKQKRLSAAELAYIQHNPEEKTTTAATTTGPKEKVSWFKLLTYRQTWAFTIGKFCTDGIWWFFLFWLPAYLKAQYGMVGESIQFPLAICYTFAMIGSIGGGWFPMYFIKKGYAAYDGRMRAMLLIAVFPLVVLLAQPLGYISFWMPVLFIGIGTAAHQAWSANIFTTVSDMFPQKAIGSVVGIGGMAGGLGGVLVTKIGGWLFDAYTATGIARSWVDAKAAGLGGFVDKILSMDLVTKNGDKVDIKVKALSNISKDVIEQIKTVDAAAFDKLLQIQKPLVQSEMATAYTIMFAICALGYLLAWSIMKALVPKYKPITDL</sequence>
<dbReference type="RefSeq" id="WP_119051522.1">
    <property type="nucleotide sequence ID" value="NZ_CP032157.1"/>
</dbReference>
<feature type="transmembrane region" description="Helical" evidence="5">
    <location>
        <begin position="51"/>
        <end position="71"/>
    </location>
</feature>
<dbReference type="InterPro" id="IPR020846">
    <property type="entry name" value="MFS_dom"/>
</dbReference>
<organism evidence="7 8">
    <name type="scientific">Paraflavitalea soli</name>
    <dbReference type="NCBI Taxonomy" id="2315862"/>
    <lineage>
        <taxon>Bacteria</taxon>
        <taxon>Pseudomonadati</taxon>
        <taxon>Bacteroidota</taxon>
        <taxon>Chitinophagia</taxon>
        <taxon>Chitinophagales</taxon>
        <taxon>Chitinophagaceae</taxon>
        <taxon>Paraflavitalea</taxon>
    </lineage>
</organism>
<dbReference type="SUPFAM" id="SSF103473">
    <property type="entry name" value="MFS general substrate transporter"/>
    <property type="match status" value="1"/>
</dbReference>
<dbReference type="EMBL" id="CP032157">
    <property type="protein sequence ID" value="AXY75641.1"/>
    <property type="molecule type" value="Genomic_DNA"/>
</dbReference>
<dbReference type="KEGG" id="pseg:D3H65_17395"/>
<dbReference type="GO" id="GO:0016020">
    <property type="term" value="C:membrane"/>
    <property type="evidence" value="ECO:0007669"/>
    <property type="project" value="UniProtKB-SubCell"/>
</dbReference>
<evidence type="ECO:0000256" key="5">
    <source>
        <dbReference type="SAM" id="Phobius"/>
    </source>
</evidence>
<evidence type="ECO:0000256" key="2">
    <source>
        <dbReference type="ARBA" id="ARBA00022692"/>
    </source>
</evidence>